<proteinExistence type="predicted"/>
<feature type="non-terminal residue" evidence="2">
    <location>
        <position position="1"/>
    </location>
</feature>
<evidence type="ECO:0000313" key="2">
    <source>
        <dbReference type="EMBL" id="QQP41055.1"/>
    </source>
</evidence>
<feature type="compositionally biased region" description="Basic and acidic residues" evidence="1">
    <location>
        <begin position="18"/>
        <end position="34"/>
    </location>
</feature>
<reference evidence="3" key="1">
    <citation type="submission" date="2021-01" db="EMBL/GenBank/DDBJ databases">
        <title>Caligus Genome Assembly.</title>
        <authorList>
            <person name="Gallardo-Escarate C."/>
        </authorList>
    </citation>
    <scope>NUCLEOTIDE SEQUENCE [LARGE SCALE GENOMIC DNA]</scope>
</reference>
<sequence length="125" mass="14226">QPEDMDRANEEELTEIFGQHEEGGPSDGKQEEEWSLDIQDKSIADSDKSKTDACDLITPAVDEPGYLKNQGMRDDWVRVMHRGSSIPMKKNNSDHELKKNKRSFNSPETDCKKRTRDCVSKALEA</sequence>
<protein>
    <submittedName>
        <fullName evidence="2">Uncharacterized protein</fullName>
    </submittedName>
</protein>
<evidence type="ECO:0000256" key="1">
    <source>
        <dbReference type="SAM" id="MobiDB-lite"/>
    </source>
</evidence>
<name>A0A7T8H0Z9_CALRO</name>
<feature type="region of interest" description="Disordered" evidence="1">
    <location>
        <begin position="83"/>
        <end position="125"/>
    </location>
</feature>
<gene>
    <name evidence="2" type="ORF">FKW44_015303</name>
</gene>
<feature type="region of interest" description="Disordered" evidence="1">
    <location>
        <begin position="1"/>
        <end position="34"/>
    </location>
</feature>
<keyword evidence="3" id="KW-1185">Reference proteome</keyword>
<dbReference type="EMBL" id="CP045899">
    <property type="protein sequence ID" value="QQP41055.1"/>
    <property type="molecule type" value="Genomic_DNA"/>
</dbReference>
<evidence type="ECO:0000313" key="3">
    <source>
        <dbReference type="Proteomes" id="UP000595437"/>
    </source>
</evidence>
<organism evidence="2 3">
    <name type="scientific">Caligus rogercresseyi</name>
    <name type="common">Sea louse</name>
    <dbReference type="NCBI Taxonomy" id="217165"/>
    <lineage>
        <taxon>Eukaryota</taxon>
        <taxon>Metazoa</taxon>
        <taxon>Ecdysozoa</taxon>
        <taxon>Arthropoda</taxon>
        <taxon>Crustacea</taxon>
        <taxon>Multicrustacea</taxon>
        <taxon>Hexanauplia</taxon>
        <taxon>Copepoda</taxon>
        <taxon>Siphonostomatoida</taxon>
        <taxon>Caligidae</taxon>
        <taxon>Caligus</taxon>
    </lineage>
</organism>
<dbReference type="Proteomes" id="UP000595437">
    <property type="component" value="Chromosome 10"/>
</dbReference>
<dbReference type="AlphaFoldDB" id="A0A7T8H0Z9"/>
<feature type="non-terminal residue" evidence="2">
    <location>
        <position position="125"/>
    </location>
</feature>
<feature type="compositionally biased region" description="Basic and acidic residues" evidence="1">
    <location>
        <begin position="1"/>
        <end position="10"/>
    </location>
</feature>
<feature type="compositionally biased region" description="Basic and acidic residues" evidence="1">
    <location>
        <begin position="109"/>
        <end position="125"/>
    </location>
</feature>
<accession>A0A7T8H0Z9</accession>